<gene>
    <name evidence="3" type="ORF">OYT1_ch0595</name>
</gene>
<dbReference type="CDD" id="cd02440">
    <property type="entry name" value="AdoMet_MTases"/>
    <property type="match status" value="1"/>
</dbReference>
<dbReference type="PIRSF" id="PIRSF004553">
    <property type="entry name" value="CHP00095"/>
    <property type="match status" value="1"/>
</dbReference>
<dbReference type="RefSeq" id="WP_062625425.1">
    <property type="nucleotide sequence ID" value="NZ_AP018738.1"/>
</dbReference>
<dbReference type="PROSITE" id="PS00092">
    <property type="entry name" value="N6_MTASE"/>
    <property type="match status" value="1"/>
</dbReference>
<dbReference type="GO" id="GO:0031167">
    <property type="term" value="P:rRNA methylation"/>
    <property type="evidence" value="ECO:0007669"/>
    <property type="project" value="InterPro"/>
</dbReference>
<dbReference type="EMBL" id="AP018738">
    <property type="protein sequence ID" value="BBE50162.1"/>
    <property type="molecule type" value="Genomic_DNA"/>
</dbReference>
<dbReference type="Pfam" id="PF03602">
    <property type="entry name" value="Cons_hypoth95"/>
    <property type="match status" value="1"/>
</dbReference>
<accession>A0A2Z6G9P5</accession>
<dbReference type="AlphaFoldDB" id="A0A2Z6G9P5"/>
<dbReference type="SUPFAM" id="SSF53335">
    <property type="entry name" value="S-adenosyl-L-methionine-dependent methyltransferases"/>
    <property type="match status" value="1"/>
</dbReference>
<keyword evidence="1 3" id="KW-0489">Methyltransferase</keyword>
<dbReference type="KEGG" id="fam:OYT1_ch0595"/>
<organism evidence="3 4">
    <name type="scientific">Ferriphaselus amnicola</name>
    <dbReference type="NCBI Taxonomy" id="1188319"/>
    <lineage>
        <taxon>Bacteria</taxon>
        <taxon>Pseudomonadati</taxon>
        <taxon>Pseudomonadota</taxon>
        <taxon>Betaproteobacteria</taxon>
        <taxon>Nitrosomonadales</taxon>
        <taxon>Gallionellaceae</taxon>
        <taxon>Ferriphaselus</taxon>
    </lineage>
</organism>
<evidence type="ECO:0000256" key="1">
    <source>
        <dbReference type="ARBA" id="ARBA00022603"/>
    </source>
</evidence>
<dbReference type="InterPro" id="IPR029063">
    <property type="entry name" value="SAM-dependent_MTases_sf"/>
</dbReference>
<evidence type="ECO:0000256" key="2">
    <source>
        <dbReference type="ARBA" id="ARBA00022679"/>
    </source>
</evidence>
<dbReference type="STRING" id="1188319.OYT1_00157"/>
<evidence type="ECO:0000313" key="4">
    <source>
        <dbReference type="Proteomes" id="UP000033070"/>
    </source>
</evidence>
<dbReference type="InterPro" id="IPR002052">
    <property type="entry name" value="DNA_methylase_N6_adenine_CS"/>
</dbReference>
<keyword evidence="2 3" id="KW-0808">Transferase</keyword>
<keyword evidence="4" id="KW-1185">Reference proteome</keyword>
<sequence>MLDFPDAPGLRPTPDRVRETLFNWLGQDLYGLRCLDLFAGSGALGCEAASRGADQVVMVEKNRQVHQALATNVAKLRLANVALHWADGLEFARSETGRYDVVFLDPPFQSDYLPKALELLKEKLNEGGRVYVETGVAYEPPQGWRVLKSKRAGQVNYQLLERDD</sequence>
<dbReference type="PANTHER" id="PTHR43542">
    <property type="entry name" value="METHYLTRANSFERASE"/>
    <property type="match status" value="1"/>
</dbReference>
<dbReference type="Gene3D" id="3.40.50.150">
    <property type="entry name" value="Vaccinia Virus protein VP39"/>
    <property type="match status" value="1"/>
</dbReference>
<dbReference type="NCBIfam" id="TIGR00095">
    <property type="entry name" value="16S rRNA (guanine(966)-N(2))-methyltransferase RsmD"/>
    <property type="match status" value="1"/>
</dbReference>
<dbReference type="InterPro" id="IPR004398">
    <property type="entry name" value="RNA_MeTrfase_RsmD"/>
</dbReference>
<name>A0A2Z6G9P5_9PROT</name>
<protein>
    <submittedName>
        <fullName evidence="3">Ribosomal RNA small subunit methyltransferase D</fullName>
    </submittedName>
</protein>
<proteinExistence type="predicted"/>
<dbReference type="Proteomes" id="UP000033070">
    <property type="component" value="Chromosome"/>
</dbReference>
<dbReference type="GO" id="GO:0003676">
    <property type="term" value="F:nucleic acid binding"/>
    <property type="evidence" value="ECO:0007669"/>
    <property type="project" value="InterPro"/>
</dbReference>
<dbReference type="GO" id="GO:0008168">
    <property type="term" value="F:methyltransferase activity"/>
    <property type="evidence" value="ECO:0007669"/>
    <property type="project" value="UniProtKB-KW"/>
</dbReference>
<dbReference type="PANTHER" id="PTHR43542:SF1">
    <property type="entry name" value="METHYLTRANSFERASE"/>
    <property type="match status" value="1"/>
</dbReference>
<reference evidence="3 4" key="1">
    <citation type="submission" date="2018-06" db="EMBL/GenBank/DDBJ databases">
        <title>OYT1 Genome Sequencing.</title>
        <authorList>
            <person name="Kato S."/>
            <person name="Itoh T."/>
            <person name="Ohkuma M."/>
        </authorList>
    </citation>
    <scope>NUCLEOTIDE SEQUENCE [LARGE SCALE GENOMIC DNA]</scope>
    <source>
        <strain evidence="3 4">OYT1</strain>
    </source>
</reference>
<evidence type="ECO:0000313" key="3">
    <source>
        <dbReference type="EMBL" id="BBE50162.1"/>
    </source>
</evidence>